<organism evidence="1 2">
    <name type="scientific">Wuchereria bancrofti</name>
    <dbReference type="NCBI Taxonomy" id="6293"/>
    <lineage>
        <taxon>Eukaryota</taxon>
        <taxon>Metazoa</taxon>
        <taxon>Ecdysozoa</taxon>
        <taxon>Nematoda</taxon>
        <taxon>Chromadorea</taxon>
        <taxon>Rhabditida</taxon>
        <taxon>Spirurina</taxon>
        <taxon>Spiruromorpha</taxon>
        <taxon>Filarioidea</taxon>
        <taxon>Onchocercidae</taxon>
        <taxon>Wuchereria</taxon>
    </lineage>
</organism>
<proteinExistence type="predicted"/>
<reference evidence="1 2" key="1">
    <citation type="submission" date="2018-11" db="EMBL/GenBank/DDBJ databases">
        <authorList>
            <consortium name="Pathogen Informatics"/>
        </authorList>
    </citation>
    <scope>NUCLEOTIDE SEQUENCE [LARGE SCALE GENOMIC DNA]</scope>
</reference>
<evidence type="ECO:0000313" key="2">
    <source>
        <dbReference type="Proteomes" id="UP000270924"/>
    </source>
</evidence>
<accession>A0A3P7FAH3</accession>
<sequence length="168" mass="18960">MIAARKGEVLLCLYGSRILTYDWDQTKQVSSDSTGSFRGNRCTLRFPTCDLLHETVQFIIRCTAFLVMGQLFMLCCGMEKASLWIGCFKTKLTVIHSSNLELASCFCPINMECQCLGLFNVDPILRRCLVKLVLPGTYLSSKTQPSLQLQPLQIPPLQHCGNRNGRQY</sequence>
<dbReference type="Proteomes" id="UP000270924">
    <property type="component" value="Unassembled WGS sequence"/>
</dbReference>
<dbReference type="AlphaFoldDB" id="A0A3P7FAH3"/>
<name>A0A3P7FAH3_WUCBA</name>
<dbReference type="InParanoid" id="A0A3P7FAH3"/>
<protein>
    <submittedName>
        <fullName evidence="1">Uncharacterized protein</fullName>
    </submittedName>
</protein>
<gene>
    <name evidence="1" type="ORF">WBA_LOCUS928</name>
</gene>
<keyword evidence="2" id="KW-1185">Reference proteome</keyword>
<evidence type="ECO:0000313" key="1">
    <source>
        <dbReference type="EMBL" id="VDM07542.1"/>
    </source>
</evidence>
<dbReference type="EMBL" id="UYWW01000162">
    <property type="protein sequence ID" value="VDM07542.1"/>
    <property type="molecule type" value="Genomic_DNA"/>
</dbReference>
<feature type="non-terminal residue" evidence="1">
    <location>
        <position position="168"/>
    </location>
</feature>